<keyword evidence="1" id="KW-0812">Transmembrane</keyword>
<evidence type="ECO:0000259" key="2">
    <source>
        <dbReference type="Pfam" id="PF07786"/>
    </source>
</evidence>
<feature type="domain" description="Heparan-alpha-glucosaminide N-acetyltransferase catalytic" evidence="2">
    <location>
        <begin position="8"/>
        <end position="236"/>
    </location>
</feature>
<dbReference type="Pfam" id="PF07786">
    <property type="entry name" value="HGSNAT_cat"/>
    <property type="match status" value="1"/>
</dbReference>
<feature type="transmembrane region" description="Helical" evidence="1">
    <location>
        <begin position="101"/>
        <end position="118"/>
    </location>
</feature>
<evidence type="ECO:0000313" key="4">
    <source>
        <dbReference type="Proteomes" id="UP000824193"/>
    </source>
</evidence>
<feature type="transmembrane region" description="Helical" evidence="1">
    <location>
        <begin position="50"/>
        <end position="70"/>
    </location>
</feature>
<feature type="transmembrane region" description="Helical" evidence="1">
    <location>
        <begin position="125"/>
        <end position="144"/>
    </location>
</feature>
<feature type="transmembrane region" description="Helical" evidence="1">
    <location>
        <begin position="184"/>
        <end position="204"/>
    </location>
</feature>
<feature type="transmembrane region" description="Helical" evidence="1">
    <location>
        <begin position="12"/>
        <end position="30"/>
    </location>
</feature>
<sequence length="247" mass="27941">MAVAQKTRYRWLDVLRGAAVVNMVVFHFCYDWFEVFARQPGWYFLWPSRVWQQAICCTFILTAGFSAYLGRRALRHGLVLNLCGFAVSAVTLLALPSEAVLFGILNLLGCSVLLVWALRPALEKLPAAAGLCVSLFLFALTRHLPEGYLGLLGLWRLELPAGLYRWNALAFLGLPGPTFASSDYFPLAPWFFLFLAGWFFCRLARPRLEGFLPRLSCPPLEWIGRHSLALYLIHQPVCMAVCWLLNL</sequence>
<name>A0A9D1V5X0_9FIRM</name>
<accession>A0A9D1V5X0</accession>
<evidence type="ECO:0000256" key="1">
    <source>
        <dbReference type="SAM" id="Phobius"/>
    </source>
</evidence>
<evidence type="ECO:0000313" key="3">
    <source>
        <dbReference type="EMBL" id="HIX06604.1"/>
    </source>
</evidence>
<reference evidence="3" key="2">
    <citation type="submission" date="2021-04" db="EMBL/GenBank/DDBJ databases">
        <authorList>
            <person name="Gilroy R."/>
        </authorList>
    </citation>
    <scope>NUCLEOTIDE SEQUENCE</scope>
    <source>
        <strain evidence="3">2239</strain>
    </source>
</reference>
<gene>
    <name evidence="3" type="ORF">H9865_11005</name>
</gene>
<dbReference type="AlphaFoldDB" id="A0A9D1V5X0"/>
<proteinExistence type="predicted"/>
<dbReference type="InterPro" id="IPR012429">
    <property type="entry name" value="HGSNAT_cat"/>
</dbReference>
<protein>
    <submittedName>
        <fullName evidence="3">DUF1624 domain-containing protein</fullName>
    </submittedName>
</protein>
<keyword evidence="1" id="KW-1133">Transmembrane helix</keyword>
<keyword evidence="1" id="KW-0472">Membrane</keyword>
<dbReference type="EMBL" id="DXFW01000039">
    <property type="protein sequence ID" value="HIX06604.1"/>
    <property type="molecule type" value="Genomic_DNA"/>
</dbReference>
<dbReference type="Proteomes" id="UP000824193">
    <property type="component" value="Unassembled WGS sequence"/>
</dbReference>
<comment type="caution">
    <text evidence="3">The sequence shown here is derived from an EMBL/GenBank/DDBJ whole genome shotgun (WGS) entry which is preliminary data.</text>
</comment>
<organism evidence="3 4">
    <name type="scientific">Candidatus Allofournierella pullicola</name>
    <dbReference type="NCBI Taxonomy" id="2838596"/>
    <lineage>
        <taxon>Bacteria</taxon>
        <taxon>Bacillati</taxon>
        <taxon>Bacillota</taxon>
        <taxon>Clostridia</taxon>
        <taxon>Eubacteriales</taxon>
        <taxon>Oscillospiraceae</taxon>
        <taxon>Allofournierella</taxon>
    </lineage>
</organism>
<reference evidence="3" key="1">
    <citation type="journal article" date="2021" name="PeerJ">
        <title>Extensive microbial diversity within the chicken gut microbiome revealed by metagenomics and culture.</title>
        <authorList>
            <person name="Gilroy R."/>
            <person name="Ravi A."/>
            <person name="Getino M."/>
            <person name="Pursley I."/>
            <person name="Horton D.L."/>
            <person name="Alikhan N.F."/>
            <person name="Baker D."/>
            <person name="Gharbi K."/>
            <person name="Hall N."/>
            <person name="Watson M."/>
            <person name="Adriaenssens E.M."/>
            <person name="Foster-Nyarko E."/>
            <person name="Jarju S."/>
            <person name="Secka A."/>
            <person name="Antonio M."/>
            <person name="Oren A."/>
            <person name="Chaudhuri R.R."/>
            <person name="La Ragione R."/>
            <person name="Hildebrand F."/>
            <person name="Pallen M.J."/>
        </authorList>
    </citation>
    <scope>NUCLEOTIDE SEQUENCE</scope>
    <source>
        <strain evidence="3">2239</strain>
    </source>
</reference>
<feature type="transmembrane region" description="Helical" evidence="1">
    <location>
        <begin position="77"/>
        <end position="95"/>
    </location>
</feature>